<dbReference type="AlphaFoldDB" id="A0A1A8ZHB0"/>
<evidence type="ECO:0000256" key="1">
    <source>
        <dbReference type="SAM" id="MobiDB-lite"/>
    </source>
</evidence>
<feature type="compositionally biased region" description="Low complexity" evidence="1">
    <location>
        <begin position="118"/>
        <end position="130"/>
    </location>
</feature>
<feature type="region of interest" description="Disordered" evidence="1">
    <location>
        <begin position="81"/>
        <end position="139"/>
    </location>
</feature>
<dbReference type="InterPro" id="IPR002182">
    <property type="entry name" value="NB-ARC"/>
</dbReference>
<dbReference type="SUPFAM" id="SSF52540">
    <property type="entry name" value="P-loop containing nucleoside triphosphate hydrolases"/>
    <property type="match status" value="1"/>
</dbReference>
<evidence type="ECO:0000313" key="4">
    <source>
        <dbReference type="Proteomes" id="UP000199385"/>
    </source>
</evidence>
<dbReference type="Gene3D" id="1.25.40.10">
    <property type="entry name" value="Tetratricopeptide repeat domain"/>
    <property type="match status" value="1"/>
</dbReference>
<dbReference type="Pfam" id="PF00931">
    <property type="entry name" value="NB-ARC"/>
    <property type="match status" value="1"/>
</dbReference>
<protein>
    <submittedName>
        <fullName evidence="3">Helix-turn-helix domain-containing protein</fullName>
    </submittedName>
</protein>
<dbReference type="InterPro" id="IPR011990">
    <property type="entry name" value="TPR-like_helical_dom_sf"/>
</dbReference>
<dbReference type="SUPFAM" id="SSF48452">
    <property type="entry name" value="TPR-like"/>
    <property type="match status" value="1"/>
</dbReference>
<dbReference type="PANTHER" id="PTHR47691:SF3">
    <property type="entry name" value="HTH-TYPE TRANSCRIPTIONAL REGULATOR RV0890C-RELATED"/>
    <property type="match status" value="1"/>
</dbReference>
<dbReference type="InterPro" id="IPR027417">
    <property type="entry name" value="P-loop_NTPase"/>
</dbReference>
<accession>A0A1A8ZHB0</accession>
<feature type="domain" description="HTH cro/C1-type" evidence="2">
    <location>
        <begin position="10"/>
        <end position="68"/>
    </location>
</feature>
<dbReference type="Gene3D" id="3.40.50.300">
    <property type="entry name" value="P-loop containing nucleotide triphosphate hydrolases"/>
    <property type="match status" value="1"/>
</dbReference>
<feature type="compositionally biased region" description="Basic and acidic residues" evidence="1">
    <location>
        <begin position="91"/>
        <end position="104"/>
    </location>
</feature>
<dbReference type="Pfam" id="PF13560">
    <property type="entry name" value="HTH_31"/>
    <property type="match status" value="1"/>
</dbReference>
<dbReference type="OrthoDB" id="3491079at2"/>
<dbReference type="InterPro" id="IPR003593">
    <property type="entry name" value="AAA+_ATPase"/>
</dbReference>
<dbReference type="InterPro" id="IPR001387">
    <property type="entry name" value="Cro/C1-type_HTH"/>
</dbReference>
<dbReference type="SMART" id="SM00382">
    <property type="entry name" value="AAA"/>
    <property type="match status" value="1"/>
</dbReference>
<evidence type="ECO:0000259" key="2">
    <source>
        <dbReference type="PROSITE" id="PS50943"/>
    </source>
</evidence>
<dbReference type="PANTHER" id="PTHR47691">
    <property type="entry name" value="REGULATOR-RELATED"/>
    <property type="match status" value="1"/>
</dbReference>
<dbReference type="Gene3D" id="1.10.260.40">
    <property type="entry name" value="lambda repressor-like DNA-binding domains"/>
    <property type="match status" value="1"/>
</dbReference>
<proteinExistence type="predicted"/>
<dbReference type="Proteomes" id="UP000199385">
    <property type="component" value="Chromosome I"/>
</dbReference>
<reference evidence="4" key="1">
    <citation type="submission" date="2016-06" db="EMBL/GenBank/DDBJ databases">
        <authorList>
            <person name="Varghese N."/>
            <person name="Submissions Spin"/>
        </authorList>
    </citation>
    <scope>NUCLEOTIDE SEQUENCE [LARGE SCALE GENOMIC DNA]</scope>
    <source>
        <strain evidence="4">DSM 44815</strain>
    </source>
</reference>
<dbReference type="GO" id="GO:0003677">
    <property type="term" value="F:DNA binding"/>
    <property type="evidence" value="ECO:0007669"/>
    <property type="project" value="InterPro"/>
</dbReference>
<dbReference type="PROSITE" id="PS50943">
    <property type="entry name" value="HTH_CROC1"/>
    <property type="match status" value="1"/>
</dbReference>
<dbReference type="GO" id="GO:0043531">
    <property type="term" value="F:ADP binding"/>
    <property type="evidence" value="ECO:0007669"/>
    <property type="project" value="InterPro"/>
</dbReference>
<evidence type="ECO:0000313" key="3">
    <source>
        <dbReference type="EMBL" id="SBT43226.1"/>
    </source>
</evidence>
<dbReference type="RefSeq" id="WP_091662131.1">
    <property type="nucleotide sequence ID" value="NZ_LT594323.1"/>
</dbReference>
<dbReference type="PATRIC" id="fig|261654.4.peg.2296"/>
<gene>
    <name evidence="3" type="ORF">GA0070611_2252</name>
</gene>
<dbReference type="SMART" id="SM00530">
    <property type="entry name" value="HTH_XRE"/>
    <property type="match status" value="1"/>
</dbReference>
<dbReference type="STRING" id="261654.GA0070611_2252"/>
<dbReference type="EMBL" id="LT594323">
    <property type="protein sequence ID" value="SBT43226.1"/>
    <property type="molecule type" value="Genomic_DNA"/>
</dbReference>
<organism evidence="3 4">
    <name type="scientific">Micromonospora auratinigra</name>
    <dbReference type="NCBI Taxonomy" id="261654"/>
    <lineage>
        <taxon>Bacteria</taxon>
        <taxon>Bacillati</taxon>
        <taxon>Actinomycetota</taxon>
        <taxon>Actinomycetes</taxon>
        <taxon>Micromonosporales</taxon>
        <taxon>Micromonosporaceae</taxon>
        <taxon>Micromonospora</taxon>
    </lineage>
</organism>
<dbReference type="SUPFAM" id="SSF47413">
    <property type="entry name" value="lambda repressor-like DNA-binding domains"/>
    <property type="match status" value="1"/>
</dbReference>
<feature type="region of interest" description="Disordered" evidence="1">
    <location>
        <begin position="30"/>
        <end position="50"/>
    </location>
</feature>
<sequence>MSSDTFGGLLRRHRLRARLTQEALAEAAEVSSRSVRDIERGGSRAPRPRTVERLATALGLVGDERDAFLRHGARLFWAARSGEPEPVEPPGSDRRAAAPARADRAAAAPAGVDRRADPPAGADPGADEPAGPWPVRQLPTDTADFVGREAELAEVREAVDGGCALVAVSGPPGVGKTAFALHAAHLLADRFPDGQLFVRVGDRSAADAGATELLARLLRTVGVSGQALPTGTDERAALLRHRLAGRRVLLVLDDVAGHADVEPVLPPAGSAVLVTSRLPLTGLPGVRALDLAPLTDEAGIALLSRVAGTDRVRGEALAARELIAVCGGLPLAVRIVAARLAARPHWTVGGLTRRLTDDRVRLDEFRYGDLAVRPHLQLAHEGLTPAAARAFALLGGLPVPSFPEWAVSALLDVDLARGAVVLDELLDARLVDAVGLDHADQPRFRLHEITRLYARECQERQVTAADSAAALSRVAEGWLALARHARQHLRCETFQLDDPGLPAALDAPAVAELAARRPIDWFEAERPVLTALVVACASAGLAATARCLVGCATDFYASRAYYEDWQRATLAALDACRDAGDRAGEAALTRSLGSCLIEVAAPEEAAAVLRTARGLALAVDDRAGAATARKDLGFILGLSGALDEAEGELRAAADELALVGNPGTAIALTNLAFVQQQRGNAAAALETSEAALLVARTGDSPITEAFALRRLSSTRLENGRVAEAQQAARRAVELFQWSGDAIGAAQSMRALGEALARDPARRAEAEQVFARAADLFRERGHRWGLALTELSLGELEATHDGPAAVERLRRALHYWTEESVPALRARTLVALAVASESDDPVAAAEFRAEAAQVRRQLGS</sequence>
<dbReference type="CDD" id="cd00093">
    <property type="entry name" value="HTH_XRE"/>
    <property type="match status" value="1"/>
</dbReference>
<dbReference type="InterPro" id="IPR010982">
    <property type="entry name" value="Lambda_DNA-bd_dom_sf"/>
</dbReference>
<keyword evidence="4" id="KW-1185">Reference proteome</keyword>
<name>A0A1A8ZHB0_9ACTN</name>
<dbReference type="PRINTS" id="PR00364">
    <property type="entry name" value="DISEASERSIST"/>
</dbReference>